<dbReference type="Pfam" id="PF25100">
    <property type="entry name" value="DUF7809"/>
    <property type="match status" value="1"/>
</dbReference>
<feature type="compositionally biased region" description="Polar residues" evidence="1">
    <location>
        <begin position="528"/>
        <end position="537"/>
    </location>
</feature>
<dbReference type="OMA" id="LSHIVCK"/>
<dbReference type="STRING" id="135651.G0NHU5"/>
<accession>G0NHU5</accession>
<gene>
    <name evidence="3" type="ORF">CAEBREN_13097</name>
</gene>
<name>G0NHU5_CAEBE</name>
<dbReference type="GO" id="GO:0045121">
    <property type="term" value="C:membrane raft"/>
    <property type="evidence" value="ECO:0007669"/>
    <property type="project" value="TreeGrafter"/>
</dbReference>
<reference evidence="4" key="1">
    <citation type="submission" date="2011-07" db="EMBL/GenBank/DDBJ databases">
        <authorList>
            <consortium name="Caenorhabditis brenneri Sequencing and Analysis Consortium"/>
            <person name="Wilson R.K."/>
        </authorList>
    </citation>
    <scope>NUCLEOTIDE SEQUENCE [LARGE SCALE GENOMIC DNA]</scope>
    <source>
        <strain evidence="4">PB2801</strain>
    </source>
</reference>
<sequence>MSRAVCMKLGESLFGACKAYLPEEHWDLFSFSEEYGVAFRASHPMMHMYGGGEELMEAIEKFRNIPGGHSFFGGALTEKNSSQEKLYPSISGKAYMFKQDIYHYLQNIVMFSNISSNNEILPMICYYLRVKEQDLRKICELALFDEEKLDEFKKKLVRELTTFTKTIEFKENEKNLAGVFNKFKEILPKHDDDPEYEVIHTILKGYVKNKTVKRYARFYEDWLNRVAVNIRVLDAFIEENPQWFRLTDKGPAIVRVIYDEDKLVMTHELLSQMKKADLNYKTIENEVINSPKLSTWNLETVKEKVGDDYGKIEFILAKIERTRHRAVYIPTIDGTYCIPAIDVVIEALHDIISVKSLFQHVPEDKEQLMRGICLGSITLITGMFGNTRFISLEDVAEISKSRLTICRKRIPEILAKKKEIVHKISNKGFTAKDLENELERFGVTKVFPDVLQFHKSYFDLLKMDHDTERLRTCDMYEVLERCITAAIFVYSKKMQNFYHANLSCRSRLLIECPVCIEETDAKEAAERNASSSDSSVADLTKKMESTSTME</sequence>
<organism evidence="4">
    <name type="scientific">Caenorhabditis brenneri</name>
    <name type="common">Nematode worm</name>
    <dbReference type="NCBI Taxonomy" id="135651"/>
    <lineage>
        <taxon>Eukaryota</taxon>
        <taxon>Metazoa</taxon>
        <taxon>Ecdysozoa</taxon>
        <taxon>Nematoda</taxon>
        <taxon>Chromadorea</taxon>
        <taxon>Rhabditida</taxon>
        <taxon>Rhabditina</taxon>
        <taxon>Rhabditomorpha</taxon>
        <taxon>Rhabditoidea</taxon>
        <taxon>Rhabditidae</taxon>
        <taxon>Peloderinae</taxon>
        <taxon>Caenorhabditis</taxon>
    </lineage>
</organism>
<evidence type="ECO:0000259" key="2">
    <source>
        <dbReference type="Pfam" id="PF25100"/>
    </source>
</evidence>
<dbReference type="Proteomes" id="UP000008068">
    <property type="component" value="Unassembled WGS sequence"/>
</dbReference>
<dbReference type="InterPro" id="IPR056711">
    <property type="entry name" value="DUF7809"/>
</dbReference>
<evidence type="ECO:0000313" key="3">
    <source>
        <dbReference type="EMBL" id="EGT31507.1"/>
    </source>
</evidence>
<dbReference type="EMBL" id="GL379886">
    <property type="protein sequence ID" value="EGT31507.1"/>
    <property type="molecule type" value="Genomic_DNA"/>
</dbReference>
<dbReference type="eggNOG" id="ENOG502RT6Q">
    <property type="taxonomic scope" value="Eukaryota"/>
</dbReference>
<dbReference type="AlphaFoldDB" id="G0NHU5"/>
<dbReference type="PANTHER" id="PTHR21447">
    <property type="entry name" value="RING-TYPE DOMAIN-CONTAINING PROTEIN-RELATED"/>
    <property type="match status" value="1"/>
</dbReference>
<dbReference type="HOGENOM" id="CLU_007994_2_0_1"/>
<evidence type="ECO:0000313" key="4">
    <source>
        <dbReference type="Proteomes" id="UP000008068"/>
    </source>
</evidence>
<evidence type="ECO:0000256" key="1">
    <source>
        <dbReference type="SAM" id="MobiDB-lite"/>
    </source>
</evidence>
<dbReference type="OrthoDB" id="5795035at2759"/>
<feature type="region of interest" description="Disordered" evidence="1">
    <location>
        <begin position="526"/>
        <end position="550"/>
    </location>
</feature>
<feature type="domain" description="DUF7809" evidence="2">
    <location>
        <begin position="95"/>
        <end position="245"/>
    </location>
</feature>
<dbReference type="PANTHER" id="PTHR21447:SF11">
    <property type="entry name" value="RING-TYPE DOMAIN-CONTAINING PROTEIN"/>
    <property type="match status" value="1"/>
</dbReference>
<dbReference type="GO" id="GO:0045087">
    <property type="term" value="P:innate immune response"/>
    <property type="evidence" value="ECO:0007669"/>
    <property type="project" value="TreeGrafter"/>
</dbReference>
<dbReference type="InParanoid" id="G0NHU5"/>
<proteinExistence type="predicted"/>
<protein>
    <recommendedName>
        <fullName evidence="2">DUF7809 domain-containing protein</fullName>
    </recommendedName>
</protein>
<keyword evidence="4" id="KW-1185">Reference proteome</keyword>